<accession>A0A0E9RXC8</accession>
<reference evidence="1" key="2">
    <citation type="journal article" date="2015" name="Fish Shellfish Immunol.">
        <title>Early steps in the European eel (Anguilla anguilla)-Vibrio vulnificus interaction in the gills: Role of the RtxA13 toxin.</title>
        <authorList>
            <person name="Callol A."/>
            <person name="Pajuelo D."/>
            <person name="Ebbesson L."/>
            <person name="Teles M."/>
            <person name="MacKenzie S."/>
            <person name="Amaro C."/>
        </authorList>
    </citation>
    <scope>NUCLEOTIDE SEQUENCE</scope>
</reference>
<organism evidence="1">
    <name type="scientific">Anguilla anguilla</name>
    <name type="common">European freshwater eel</name>
    <name type="synonym">Muraena anguilla</name>
    <dbReference type="NCBI Taxonomy" id="7936"/>
    <lineage>
        <taxon>Eukaryota</taxon>
        <taxon>Metazoa</taxon>
        <taxon>Chordata</taxon>
        <taxon>Craniata</taxon>
        <taxon>Vertebrata</taxon>
        <taxon>Euteleostomi</taxon>
        <taxon>Actinopterygii</taxon>
        <taxon>Neopterygii</taxon>
        <taxon>Teleostei</taxon>
        <taxon>Anguilliformes</taxon>
        <taxon>Anguillidae</taxon>
        <taxon>Anguilla</taxon>
    </lineage>
</organism>
<evidence type="ECO:0000313" key="1">
    <source>
        <dbReference type="EMBL" id="JAH33542.1"/>
    </source>
</evidence>
<name>A0A0E9RXC8_ANGAN</name>
<dbReference type="AlphaFoldDB" id="A0A0E9RXC8"/>
<protein>
    <submittedName>
        <fullName evidence="1">Uncharacterized protein</fullName>
    </submittedName>
</protein>
<reference evidence="1" key="1">
    <citation type="submission" date="2014-11" db="EMBL/GenBank/DDBJ databases">
        <authorList>
            <person name="Amaro Gonzalez C."/>
        </authorList>
    </citation>
    <scope>NUCLEOTIDE SEQUENCE</scope>
</reference>
<dbReference type="EMBL" id="GBXM01075035">
    <property type="protein sequence ID" value="JAH33542.1"/>
    <property type="molecule type" value="Transcribed_RNA"/>
</dbReference>
<sequence length="23" mass="2651">MHIRKVSEGISVLMRHLHTTAFS</sequence>
<proteinExistence type="predicted"/>